<keyword evidence="2" id="KW-1185">Reference proteome</keyword>
<comment type="caution">
    <text evidence="1">The sequence shown here is derived from an EMBL/GenBank/DDBJ whole genome shotgun (WGS) entry which is preliminary data.</text>
</comment>
<protein>
    <submittedName>
        <fullName evidence="1">Uncharacterized protein</fullName>
    </submittedName>
</protein>
<dbReference type="Proteomes" id="UP001153332">
    <property type="component" value="Unassembled WGS sequence"/>
</dbReference>
<proteinExistence type="predicted"/>
<accession>A0ACC2JLK6</accession>
<evidence type="ECO:0000313" key="1">
    <source>
        <dbReference type="EMBL" id="KAJ8128305.1"/>
    </source>
</evidence>
<sequence>MVRLALQTVEAFAAARQATATASDDTPDDGQDNEAGNDKQRDHRPSAAVSFRLANNVLADWDLLANRRLETIVPT</sequence>
<reference evidence="1" key="1">
    <citation type="submission" date="2022-12" db="EMBL/GenBank/DDBJ databases">
        <title>Genome Sequence of Lasiodiplodia mahajangana.</title>
        <authorList>
            <person name="Buettner E."/>
        </authorList>
    </citation>
    <scope>NUCLEOTIDE SEQUENCE</scope>
    <source>
        <strain evidence="1">VT137</strain>
    </source>
</reference>
<organism evidence="1 2">
    <name type="scientific">Lasiodiplodia mahajangana</name>
    <dbReference type="NCBI Taxonomy" id="1108764"/>
    <lineage>
        <taxon>Eukaryota</taxon>
        <taxon>Fungi</taxon>
        <taxon>Dikarya</taxon>
        <taxon>Ascomycota</taxon>
        <taxon>Pezizomycotina</taxon>
        <taxon>Dothideomycetes</taxon>
        <taxon>Dothideomycetes incertae sedis</taxon>
        <taxon>Botryosphaeriales</taxon>
        <taxon>Botryosphaeriaceae</taxon>
        <taxon>Lasiodiplodia</taxon>
    </lineage>
</organism>
<dbReference type="EMBL" id="JAPUUL010001113">
    <property type="protein sequence ID" value="KAJ8128305.1"/>
    <property type="molecule type" value="Genomic_DNA"/>
</dbReference>
<evidence type="ECO:0000313" key="2">
    <source>
        <dbReference type="Proteomes" id="UP001153332"/>
    </source>
</evidence>
<name>A0ACC2JLK6_9PEZI</name>
<gene>
    <name evidence="1" type="ORF">O1611_g5331</name>
</gene>